<organism evidence="2 3">
    <name type="scientific">Mesorhabditis belari</name>
    <dbReference type="NCBI Taxonomy" id="2138241"/>
    <lineage>
        <taxon>Eukaryota</taxon>
        <taxon>Metazoa</taxon>
        <taxon>Ecdysozoa</taxon>
        <taxon>Nematoda</taxon>
        <taxon>Chromadorea</taxon>
        <taxon>Rhabditida</taxon>
        <taxon>Rhabditina</taxon>
        <taxon>Rhabditomorpha</taxon>
        <taxon>Rhabditoidea</taxon>
        <taxon>Rhabditidae</taxon>
        <taxon>Mesorhabditinae</taxon>
        <taxon>Mesorhabditis</taxon>
    </lineage>
</organism>
<dbReference type="Proteomes" id="UP000887575">
    <property type="component" value="Unassembled WGS sequence"/>
</dbReference>
<name>A0AAF3FRJ9_9BILA</name>
<feature type="region of interest" description="Disordered" evidence="1">
    <location>
        <begin position="69"/>
        <end position="101"/>
    </location>
</feature>
<protein>
    <submittedName>
        <fullName evidence="3">Uncharacterized protein</fullName>
    </submittedName>
</protein>
<dbReference type="PANTHER" id="PTHR35015">
    <property type="entry name" value="PROTEIN CBR-OSM-7-RELATED"/>
    <property type="match status" value="1"/>
</dbReference>
<evidence type="ECO:0000313" key="2">
    <source>
        <dbReference type="Proteomes" id="UP000887575"/>
    </source>
</evidence>
<dbReference type="WBParaSite" id="MBELARI_LOCUS9875">
    <property type="protein sequence ID" value="MBELARI_LOCUS9875"/>
    <property type="gene ID" value="MBELARI_LOCUS9875"/>
</dbReference>
<reference evidence="3" key="1">
    <citation type="submission" date="2024-02" db="UniProtKB">
        <authorList>
            <consortium name="WormBaseParasite"/>
        </authorList>
    </citation>
    <scope>IDENTIFICATION</scope>
</reference>
<dbReference type="GO" id="GO:0005615">
    <property type="term" value="C:extracellular space"/>
    <property type="evidence" value="ECO:0007669"/>
    <property type="project" value="TreeGrafter"/>
</dbReference>
<dbReference type="GO" id="GO:0045747">
    <property type="term" value="P:positive regulation of Notch signaling pathway"/>
    <property type="evidence" value="ECO:0007669"/>
    <property type="project" value="TreeGrafter"/>
</dbReference>
<proteinExistence type="predicted"/>
<evidence type="ECO:0000313" key="3">
    <source>
        <dbReference type="WBParaSite" id="MBELARI_LOCUS9875"/>
    </source>
</evidence>
<feature type="compositionally biased region" description="Basic and acidic residues" evidence="1">
    <location>
        <begin position="1"/>
        <end position="23"/>
    </location>
</feature>
<feature type="region of interest" description="Disordered" evidence="1">
    <location>
        <begin position="1"/>
        <end position="44"/>
    </location>
</feature>
<dbReference type="InterPro" id="IPR053124">
    <property type="entry name" value="Notch_signaling_modulators"/>
</dbReference>
<accession>A0AAF3FRJ9</accession>
<sequence>MIVPPDPRDWSSRKKEPTLDSKKNYGAASEALIKSDHPKAHQGQIPIIPSDAAYGSGDAFKDFDQFTDSRGLAHRPRSRSPWSKPGLWEPNPDDPHNRDHANKFYYQPTSVTADWVNGQLAWNGHWAVPAAGVGGSNGYSVAHFPSLGHFLNIPDDYD</sequence>
<dbReference type="GO" id="GO:0005112">
    <property type="term" value="F:Notch binding"/>
    <property type="evidence" value="ECO:0007669"/>
    <property type="project" value="TreeGrafter"/>
</dbReference>
<keyword evidence="2" id="KW-1185">Reference proteome</keyword>
<dbReference type="AlphaFoldDB" id="A0AAF3FRJ9"/>
<dbReference type="PANTHER" id="PTHR35015:SF4">
    <property type="entry name" value="PROTEIN CBR-OSM-7"/>
    <property type="match status" value="1"/>
</dbReference>
<evidence type="ECO:0000256" key="1">
    <source>
        <dbReference type="SAM" id="MobiDB-lite"/>
    </source>
</evidence>